<feature type="transmembrane region" description="Helical" evidence="1">
    <location>
        <begin position="57"/>
        <end position="75"/>
    </location>
</feature>
<feature type="transmembrane region" description="Helical" evidence="1">
    <location>
        <begin position="112"/>
        <end position="132"/>
    </location>
</feature>
<keyword evidence="1" id="KW-1133">Transmembrane helix</keyword>
<organism evidence="2 3">
    <name type="scientific">Georgenia faecalis</name>
    <dbReference type="NCBI Taxonomy" id="2483799"/>
    <lineage>
        <taxon>Bacteria</taxon>
        <taxon>Bacillati</taxon>
        <taxon>Actinomycetota</taxon>
        <taxon>Actinomycetes</taxon>
        <taxon>Micrococcales</taxon>
        <taxon>Bogoriellaceae</taxon>
        <taxon>Georgenia</taxon>
    </lineage>
</organism>
<accession>A0ABV9DBJ3</accession>
<keyword evidence="1" id="KW-0472">Membrane</keyword>
<dbReference type="Proteomes" id="UP001595955">
    <property type="component" value="Unassembled WGS sequence"/>
</dbReference>
<evidence type="ECO:0000256" key="1">
    <source>
        <dbReference type="SAM" id="Phobius"/>
    </source>
</evidence>
<reference evidence="3" key="1">
    <citation type="journal article" date="2019" name="Int. J. Syst. Evol. Microbiol.">
        <title>The Global Catalogue of Microorganisms (GCM) 10K type strain sequencing project: providing services to taxonomists for standard genome sequencing and annotation.</title>
        <authorList>
            <consortium name="The Broad Institute Genomics Platform"/>
            <consortium name="The Broad Institute Genome Sequencing Center for Infectious Disease"/>
            <person name="Wu L."/>
            <person name="Ma J."/>
        </authorList>
    </citation>
    <scope>NUCLEOTIDE SEQUENCE [LARGE SCALE GENOMIC DNA]</scope>
    <source>
        <strain evidence="3">JCM 3369</strain>
    </source>
</reference>
<comment type="caution">
    <text evidence="2">The sequence shown here is derived from an EMBL/GenBank/DDBJ whole genome shotgun (WGS) entry which is preliminary data.</text>
</comment>
<feature type="transmembrane region" description="Helical" evidence="1">
    <location>
        <begin position="81"/>
        <end position="100"/>
    </location>
</feature>
<protein>
    <recommendedName>
        <fullName evidence="4">ATP synthase subunit I</fullName>
    </recommendedName>
</protein>
<proteinExistence type="predicted"/>
<gene>
    <name evidence="2" type="ORF">ACFO3F_08245</name>
</gene>
<sequence length="166" mass="17597">MRDVADLAPSSCQNGKHRHMIAGMETIEAQPDPRDAASGLDAVADAQRAVRSRPWPLWLYPSNALLLGALALAGIIDSSMIAALVVVALGGTFSALNYWAGRRMGTPFAIPASRAFRSLVAVSAVFVILSLFTREAGLEWATVPCAAGATLSYGLGSVVHYRSTRR</sequence>
<dbReference type="RefSeq" id="WP_387967106.1">
    <property type="nucleotide sequence ID" value="NZ_JBHSGF010000005.1"/>
</dbReference>
<keyword evidence="3" id="KW-1185">Reference proteome</keyword>
<evidence type="ECO:0000313" key="2">
    <source>
        <dbReference type="EMBL" id="MFC4555238.1"/>
    </source>
</evidence>
<feature type="transmembrane region" description="Helical" evidence="1">
    <location>
        <begin position="138"/>
        <end position="161"/>
    </location>
</feature>
<evidence type="ECO:0000313" key="3">
    <source>
        <dbReference type="Proteomes" id="UP001595955"/>
    </source>
</evidence>
<evidence type="ECO:0008006" key="4">
    <source>
        <dbReference type="Google" id="ProtNLM"/>
    </source>
</evidence>
<keyword evidence="1" id="KW-0812">Transmembrane</keyword>
<name>A0ABV9DBJ3_9MICO</name>
<dbReference type="EMBL" id="JBHSGF010000005">
    <property type="protein sequence ID" value="MFC4555238.1"/>
    <property type="molecule type" value="Genomic_DNA"/>
</dbReference>